<evidence type="ECO:0008006" key="4">
    <source>
        <dbReference type="Google" id="ProtNLM"/>
    </source>
</evidence>
<reference evidence="2 3" key="2">
    <citation type="journal article" date="2012" name="Open Biol.">
        <title>Characteristics of nucleosomes and linker DNA regions on the genome of the basidiomycete Mixia osmundae revealed by mono- and dinucleosome mapping.</title>
        <authorList>
            <person name="Nishida H."/>
            <person name="Kondo S."/>
            <person name="Matsumoto T."/>
            <person name="Suzuki Y."/>
            <person name="Yoshikawa H."/>
            <person name="Taylor T.D."/>
            <person name="Sugiyama J."/>
        </authorList>
    </citation>
    <scope>NUCLEOTIDE SEQUENCE [LARGE SCALE GENOMIC DNA]</scope>
    <source>
        <strain evidence="3">CBS 9802 / IAM 14324 / JCM 22182 / KY 12970</strain>
    </source>
</reference>
<dbReference type="RefSeq" id="XP_014566776.1">
    <property type="nucleotide sequence ID" value="XM_014711290.1"/>
</dbReference>
<dbReference type="HOGENOM" id="CLU_502563_0_0_1"/>
<feature type="region of interest" description="Disordered" evidence="1">
    <location>
        <begin position="464"/>
        <end position="484"/>
    </location>
</feature>
<evidence type="ECO:0000313" key="2">
    <source>
        <dbReference type="EMBL" id="GAA98953.1"/>
    </source>
</evidence>
<dbReference type="EMBL" id="BABT02000165">
    <property type="protein sequence ID" value="GAA98953.1"/>
    <property type="molecule type" value="Genomic_DNA"/>
</dbReference>
<dbReference type="eggNOG" id="ENOG502S5ZG">
    <property type="taxonomic scope" value="Eukaryota"/>
</dbReference>
<protein>
    <recommendedName>
        <fullName evidence="4">Arrestin-like N-terminal domain-containing protein</fullName>
    </recommendedName>
</protein>
<evidence type="ECO:0000256" key="1">
    <source>
        <dbReference type="SAM" id="MobiDB-lite"/>
    </source>
</evidence>
<dbReference type="InParanoid" id="G7E7Z3"/>
<comment type="caution">
    <text evidence="2">The sequence shown here is derived from an EMBL/GenBank/DDBJ whole genome shotgun (WGS) entry which is preliminary data.</text>
</comment>
<keyword evidence="3" id="KW-1185">Reference proteome</keyword>
<sequence>MTVAQKMFFDSARIKLSLSPPLVYLLPSDPVVQIVEQRPVEETLLRGQVSVYLPKARELTLDVTFTHDIELYPPGCATERATVFEETLQVVKNQFHVKGEHTYDFVFILPPHLPSYGRDEYCRIKSDCKAVAHHLGTLGMDLVAQQRPILVVNPSGLGEPPPGLKISVDDFLDELGPYSIYLNTDHFIVSGLLLFYLDMPDPPADVPLKSIGLYIDQYTTLTSLKHFTLAPVEGVHPVINCPVQRRQLLLLDGSEHKRNCDDAESVPIPLTATRQSPANKTTANCPAGDQFVCHLMQAVNRHGIPAVRKSMARDPDHVPIFDRDLDELTDAMKRRLASHGGLTFLRQGRPFSARHLVRLPSEYALRPTTHAGTKTPIHVRHEIAVEIRYVNAQGKPRVLKINKEISLASCACMVESLVLPMYSPNDPGEAAKIDYTDCMHNCACGRSFVKMVDDKADWVYQEMSSCDTSDGNDDTPDPDAVKLA</sequence>
<dbReference type="AlphaFoldDB" id="G7E7Z3"/>
<evidence type="ECO:0000313" key="3">
    <source>
        <dbReference type="Proteomes" id="UP000009131"/>
    </source>
</evidence>
<dbReference type="STRING" id="764103.G7E7Z3"/>
<proteinExistence type="predicted"/>
<reference evidence="2 3" key="1">
    <citation type="journal article" date="2011" name="J. Gen. Appl. Microbiol.">
        <title>Draft genome sequencing of the enigmatic basidiomycete Mixia osmundae.</title>
        <authorList>
            <person name="Nishida H."/>
            <person name="Nagatsuka Y."/>
            <person name="Sugiyama J."/>
        </authorList>
    </citation>
    <scope>NUCLEOTIDE SEQUENCE [LARGE SCALE GENOMIC DNA]</scope>
    <source>
        <strain evidence="3">CBS 9802 / IAM 14324 / JCM 22182 / KY 12970</strain>
    </source>
</reference>
<dbReference type="Proteomes" id="UP000009131">
    <property type="component" value="Unassembled WGS sequence"/>
</dbReference>
<dbReference type="OMA" id="FHHARIC"/>
<dbReference type="OrthoDB" id="3345971at2759"/>
<name>G7E7Z3_MIXOS</name>
<organism evidence="2 3">
    <name type="scientific">Mixia osmundae (strain CBS 9802 / IAM 14324 / JCM 22182 / KY 12970)</name>
    <dbReference type="NCBI Taxonomy" id="764103"/>
    <lineage>
        <taxon>Eukaryota</taxon>
        <taxon>Fungi</taxon>
        <taxon>Dikarya</taxon>
        <taxon>Basidiomycota</taxon>
        <taxon>Pucciniomycotina</taxon>
        <taxon>Mixiomycetes</taxon>
        <taxon>Mixiales</taxon>
        <taxon>Mixiaceae</taxon>
        <taxon>Mixia</taxon>
    </lineage>
</organism>
<gene>
    <name evidence="2" type="primary">Mo05641</name>
    <name evidence="2" type="ORF">E5Q_05641</name>
</gene>
<accession>G7E7Z3</accession>